<evidence type="ECO:0000313" key="2">
    <source>
        <dbReference type="Proteomes" id="UP000190989"/>
    </source>
</evidence>
<reference evidence="2" key="1">
    <citation type="submission" date="2017-02" db="EMBL/GenBank/DDBJ databases">
        <authorList>
            <person name="Varghese N."/>
            <person name="Submissions S."/>
        </authorList>
    </citation>
    <scope>NUCLEOTIDE SEQUENCE [LARGE SCALE GENOMIC DNA]</scope>
    <source>
        <strain evidence="2">SM117</strain>
    </source>
</reference>
<gene>
    <name evidence="1" type="ORF">SAMN06295987_1023</name>
</gene>
<sequence>MENDVPPQDEEILALISSSEQGSIDPRVLIETLSGNHETKNVIEALQRALERRKITLDPDGMVVALDHLAEAA</sequence>
<dbReference type="EMBL" id="FVZE01000002">
    <property type="protein sequence ID" value="SLJ92868.1"/>
    <property type="molecule type" value="Genomic_DNA"/>
</dbReference>
<dbReference type="RefSeq" id="WP_079729910.1">
    <property type="nucleotide sequence ID" value="NZ_FVZE01000002.1"/>
</dbReference>
<evidence type="ECO:0000313" key="1">
    <source>
        <dbReference type="EMBL" id="SLJ92868.1"/>
    </source>
</evidence>
<dbReference type="AlphaFoldDB" id="A0A1U6HAR8"/>
<name>A0A1U6HAR8_9SPHN</name>
<protein>
    <submittedName>
        <fullName evidence="1">Uncharacterized protein</fullName>
    </submittedName>
</protein>
<proteinExistence type="predicted"/>
<organism evidence="1 2">
    <name type="scientific">Novosphingobium mathurense</name>
    <dbReference type="NCBI Taxonomy" id="428990"/>
    <lineage>
        <taxon>Bacteria</taxon>
        <taxon>Pseudomonadati</taxon>
        <taxon>Pseudomonadota</taxon>
        <taxon>Alphaproteobacteria</taxon>
        <taxon>Sphingomonadales</taxon>
        <taxon>Sphingomonadaceae</taxon>
        <taxon>Novosphingobium</taxon>
    </lineage>
</organism>
<dbReference type="Proteomes" id="UP000190989">
    <property type="component" value="Unassembled WGS sequence"/>
</dbReference>
<accession>A0A1U6HAR8</accession>
<keyword evidence="2" id="KW-1185">Reference proteome</keyword>